<keyword evidence="3" id="KW-1185">Reference proteome</keyword>
<evidence type="ECO:0000313" key="3">
    <source>
        <dbReference type="Proteomes" id="UP000036499"/>
    </source>
</evidence>
<accession>A0ABR5G1K6</accession>
<organism evidence="1 3">
    <name type="scientific">Mycolicibacterium senegalense</name>
    <dbReference type="NCBI Taxonomy" id="1796"/>
    <lineage>
        <taxon>Bacteria</taxon>
        <taxon>Bacillati</taxon>
        <taxon>Actinomycetota</taxon>
        <taxon>Actinomycetes</taxon>
        <taxon>Mycobacteriales</taxon>
        <taxon>Mycobacteriaceae</taxon>
        <taxon>Mycolicibacterium</taxon>
    </lineage>
</organism>
<name>A0ABR5G1K6_9MYCO</name>
<gene>
    <name evidence="1" type="ORF">ABW05_24160</name>
    <name evidence="2" type="ORF">ABW05_24585</name>
</gene>
<comment type="caution">
    <text evidence="1">The sequence shown here is derived from an EMBL/GenBank/DDBJ whole genome shotgun (WGS) entry which is preliminary data.</text>
</comment>
<sequence length="213" mass="24090">MTETTLAKALRWPLLSLRLWHPVTLELLWPTTGLGVPRSYQEALADEAPRWVFATIDKGGDGGVITVSPDHRRIWSGEMRIATNDPWAQVETRGTDPVAAIRAEFYAELAASYEAEPPRADEIAGPIELDPWADGWKPGRWWRVVLSDGTVWSESSDRAENLAKLRAIRGNMITVYPPGHPDGKRYGPDHGAHLQRRYDRVERTWRDEDLADD</sequence>
<evidence type="ECO:0000313" key="2">
    <source>
        <dbReference type="EMBL" id="KLO54166.1"/>
    </source>
</evidence>
<proteinExistence type="predicted"/>
<dbReference type="RefSeq" id="WP_047039436.1">
    <property type="nucleotide sequence ID" value="NZ_LDCO01000021.1"/>
</dbReference>
<protein>
    <submittedName>
        <fullName evidence="1">Uncharacterized protein</fullName>
    </submittedName>
</protein>
<evidence type="ECO:0000313" key="1">
    <source>
        <dbReference type="EMBL" id="KLO54101.1"/>
    </source>
</evidence>
<dbReference type="EMBL" id="LDPU01000001">
    <property type="protein sequence ID" value="KLO54101.1"/>
    <property type="molecule type" value="Genomic_DNA"/>
</dbReference>
<reference evidence="1 3" key="1">
    <citation type="submission" date="2015-05" db="EMBL/GenBank/DDBJ databases">
        <title>Genome sequence of Mycobacterium senegalense.</title>
        <authorList>
            <person name="Greninger A.L."/>
            <person name="Miller S."/>
        </authorList>
    </citation>
    <scope>NUCLEOTIDE SEQUENCE [LARGE SCALE GENOMIC DNA]</scope>
    <source>
        <strain evidence="1 3">CK2</strain>
    </source>
</reference>
<dbReference type="EMBL" id="LDPU01000001">
    <property type="protein sequence ID" value="KLO54166.1"/>
    <property type="molecule type" value="Genomic_DNA"/>
</dbReference>
<dbReference type="Proteomes" id="UP000036499">
    <property type="component" value="Unassembled WGS sequence"/>
</dbReference>